<reference evidence="1 2" key="1">
    <citation type="submission" date="2017-01" db="EMBL/GenBank/DDBJ databases">
        <authorList>
            <person name="Mah S.A."/>
            <person name="Swanson W.J."/>
            <person name="Moy G.W."/>
            <person name="Vacquier V.D."/>
        </authorList>
    </citation>
    <scope>NUCLEOTIDE SEQUENCE [LARGE SCALE GENOMIC DNA]</scope>
    <source>
        <strain evidence="1 2">DSM 26375</strain>
    </source>
</reference>
<keyword evidence="2" id="KW-1185">Reference proteome</keyword>
<dbReference type="STRING" id="1086013.SAMN05421774_10862"/>
<organism evidence="1 2">
    <name type="scientific">Gemmobacter megaterium</name>
    <dbReference type="NCBI Taxonomy" id="1086013"/>
    <lineage>
        <taxon>Bacteria</taxon>
        <taxon>Pseudomonadati</taxon>
        <taxon>Pseudomonadota</taxon>
        <taxon>Alphaproteobacteria</taxon>
        <taxon>Rhodobacterales</taxon>
        <taxon>Paracoccaceae</taxon>
        <taxon>Gemmobacter</taxon>
    </lineage>
</organism>
<evidence type="ECO:0000313" key="1">
    <source>
        <dbReference type="EMBL" id="SIT20001.1"/>
    </source>
</evidence>
<name>A0A1N7QAX6_9RHOB</name>
<dbReference type="AlphaFoldDB" id="A0A1N7QAX6"/>
<dbReference type="RefSeq" id="WP_076533542.1">
    <property type="nucleotide sequence ID" value="NZ_BMEH01000008.1"/>
</dbReference>
<protein>
    <submittedName>
        <fullName evidence="1">Uncharacterized protein</fullName>
    </submittedName>
</protein>
<sequence length="221" mass="24886">MALPVIRTAVFLPIILPQAPGCPRFFAEQAARLAAIEFCERTRCWRHIIEVSLTANGQAIVAPDYSAIHEIEEATHDGAPLTPTQWTDTDPDELTGAVQIGRPRYLTQIDQNTVSIYPFQAGLLRVSLFLKPRSGQLFGTDPNDPLHDAYNVVPEFLSIQKAEAITDGALARILATPEERWTDPKRAMFHLERFERACNSAFSTHMRTQTRAKIRTTARWF</sequence>
<dbReference type="OrthoDB" id="7852145at2"/>
<dbReference type="EMBL" id="FTOT01000008">
    <property type="protein sequence ID" value="SIT20001.1"/>
    <property type="molecule type" value="Genomic_DNA"/>
</dbReference>
<proteinExistence type="predicted"/>
<evidence type="ECO:0000313" key="2">
    <source>
        <dbReference type="Proteomes" id="UP000186141"/>
    </source>
</evidence>
<gene>
    <name evidence="1" type="ORF">SAMN05421774_10862</name>
</gene>
<accession>A0A1N7QAX6</accession>
<dbReference type="Proteomes" id="UP000186141">
    <property type="component" value="Unassembled WGS sequence"/>
</dbReference>